<comment type="caution">
    <text evidence="8">The sequence shown here is derived from an EMBL/GenBank/DDBJ whole genome shotgun (WGS) entry which is preliminary data.</text>
</comment>
<comment type="caution">
    <text evidence="6">Lacks conserved residue(s) required for the propagation of feature annotation.</text>
</comment>
<dbReference type="InterPro" id="IPR012094">
    <property type="entry name" value="tRNA_Ile_lys_synt"/>
</dbReference>
<evidence type="ECO:0000313" key="8">
    <source>
        <dbReference type="EMBL" id="RST84947.1"/>
    </source>
</evidence>
<keyword evidence="2 6" id="KW-0819">tRNA processing</keyword>
<dbReference type="EMBL" id="RWKW01000071">
    <property type="protein sequence ID" value="RST84947.1"/>
    <property type="molecule type" value="Genomic_DNA"/>
</dbReference>
<dbReference type="SUPFAM" id="SSF52402">
    <property type="entry name" value="Adenine nucleotide alpha hydrolases-like"/>
    <property type="match status" value="1"/>
</dbReference>
<dbReference type="PANTHER" id="PTHR43033">
    <property type="entry name" value="TRNA(ILE)-LYSIDINE SYNTHASE-RELATED"/>
    <property type="match status" value="1"/>
</dbReference>
<dbReference type="Gene3D" id="3.40.50.620">
    <property type="entry name" value="HUPs"/>
    <property type="match status" value="1"/>
</dbReference>
<dbReference type="HAMAP" id="MF_01161">
    <property type="entry name" value="tRNA_Ile_lys_synt"/>
    <property type="match status" value="1"/>
</dbReference>
<keyword evidence="1 6" id="KW-0436">Ligase</keyword>
<keyword evidence="6" id="KW-0963">Cytoplasm</keyword>
<evidence type="ECO:0000256" key="6">
    <source>
        <dbReference type="HAMAP-Rule" id="MF_01161"/>
    </source>
</evidence>
<dbReference type="GO" id="GO:0005737">
    <property type="term" value="C:cytoplasm"/>
    <property type="evidence" value="ECO:0007669"/>
    <property type="project" value="UniProtKB-SubCell"/>
</dbReference>
<gene>
    <name evidence="6 8" type="primary">tilS</name>
    <name evidence="8" type="ORF">EJC49_18555</name>
</gene>
<dbReference type="InterPro" id="IPR014729">
    <property type="entry name" value="Rossmann-like_a/b/a_fold"/>
</dbReference>
<proteinExistence type="inferred from homology"/>
<evidence type="ECO:0000313" key="9">
    <source>
        <dbReference type="Proteomes" id="UP000278398"/>
    </source>
</evidence>
<dbReference type="GO" id="GO:0006400">
    <property type="term" value="P:tRNA modification"/>
    <property type="evidence" value="ECO:0007669"/>
    <property type="project" value="UniProtKB-UniRule"/>
</dbReference>
<evidence type="ECO:0000256" key="4">
    <source>
        <dbReference type="ARBA" id="ARBA00022840"/>
    </source>
</evidence>
<comment type="function">
    <text evidence="6">Ligates lysine onto the cytidine present at position 34 of the AUA codon-specific tRNA(Ile) that contains the anticodon CAU, in an ATP-dependent manner. Cytidine is converted to lysidine, thus changing the amino acid specificity of the tRNA from methionine to isoleucine.</text>
</comment>
<dbReference type="OrthoDB" id="9807403at2"/>
<evidence type="ECO:0000256" key="3">
    <source>
        <dbReference type="ARBA" id="ARBA00022741"/>
    </source>
</evidence>
<dbReference type="EC" id="6.3.4.19" evidence="6"/>
<dbReference type="NCBIfam" id="TIGR02432">
    <property type="entry name" value="lysidine_TilS_N"/>
    <property type="match status" value="1"/>
</dbReference>
<dbReference type="InterPro" id="IPR012795">
    <property type="entry name" value="tRNA_Ile_lys_synt_N"/>
</dbReference>
<dbReference type="CDD" id="cd01992">
    <property type="entry name" value="TilS_N"/>
    <property type="match status" value="1"/>
</dbReference>
<evidence type="ECO:0000256" key="1">
    <source>
        <dbReference type="ARBA" id="ARBA00022598"/>
    </source>
</evidence>
<keyword evidence="9" id="KW-1185">Reference proteome</keyword>
<accession>A0A429YU15</accession>
<name>A0A429YU15_9HYPH</name>
<comment type="similarity">
    <text evidence="6">Belongs to the tRNA(Ile)-lysidine synthase family.</text>
</comment>
<evidence type="ECO:0000259" key="7">
    <source>
        <dbReference type="Pfam" id="PF01171"/>
    </source>
</evidence>
<dbReference type="InterPro" id="IPR011063">
    <property type="entry name" value="TilS/TtcA_N"/>
</dbReference>
<sequence length="429" mass="44931">MALLVLLDSFFRSHGRVNGLIAATVDHGLRPDSAAEARRVAAFCAARGIPHRTLAWQGPKPGTGVPAAAREARHRLLADAATASGAAMVLTGHTATDQAETIAMRRQRGEGRGLAGIAPATLHGGAVWFVRPLLSLSRAALRGLLVGEGLSWIDDPSNEQLAYERARVRQALAGADENDRAEDLLVQGRRSSSERIEVGGRAARLIDRHASLPTPGLVRFEAGLLLDEDDVAALLAFRLLLATVGGREHLPEAERARETFQRLASAPGRGSLGGAVVDRRSDAVFLHREVRAGWTGAKAAAPGTVWDGRFRITARGLPPGARVGAAGQALAAIEAGRFEGCGVPPALVRAALAAEPVVSLEETDGGILEETGGGVSPVGADLARALLVRVPSPYAGFLPSFDLAPAEALRKLVSADEFPPSPWRSHNAA</sequence>
<dbReference type="GO" id="GO:0032267">
    <property type="term" value="F:tRNA(Ile)-lysidine synthase activity"/>
    <property type="evidence" value="ECO:0007669"/>
    <property type="project" value="UniProtKB-EC"/>
</dbReference>
<evidence type="ECO:0000256" key="2">
    <source>
        <dbReference type="ARBA" id="ARBA00022694"/>
    </source>
</evidence>
<dbReference type="Proteomes" id="UP000278398">
    <property type="component" value="Unassembled WGS sequence"/>
</dbReference>
<comment type="catalytic activity">
    <reaction evidence="5 6">
        <text>cytidine(34) in tRNA(Ile2) + L-lysine + ATP = lysidine(34) in tRNA(Ile2) + AMP + diphosphate + H(+)</text>
        <dbReference type="Rhea" id="RHEA:43744"/>
        <dbReference type="Rhea" id="RHEA-COMP:10625"/>
        <dbReference type="Rhea" id="RHEA-COMP:10670"/>
        <dbReference type="ChEBI" id="CHEBI:15378"/>
        <dbReference type="ChEBI" id="CHEBI:30616"/>
        <dbReference type="ChEBI" id="CHEBI:32551"/>
        <dbReference type="ChEBI" id="CHEBI:33019"/>
        <dbReference type="ChEBI" id="CHEBI:82748"/>
        <dbReference type="ChEBI" id="CHEBI:83665"/>
        <dbReference type="ChEBI" id="CHEBI:456215"/>
        <dbReference type="EC" id="6.3.4.19"/>
    </reaction>
</comment>
<keyword evidence="3" id="KW-0547">Nucleotide-binding</keyword>
<dbReference type="AlphaFoldDB" id="A0A429YU15"/>
<feature type="domain" description="tRNA(Ile)-lysidine/2-thiocytidine synthase N-terminal" evidence="7">
    <location>
        <begin position="1"/>
        <end position="170"/>
    </location>
</feature>
<organism evidence="8 9">
    <name type="scientific">Aquibium carbonis</name>
    <dbReference type="NCBI Taxonomy" id="2495581"/>
    <lineage>
        <taxon>Bacteria</taxon>
        <taxon>Pseudomonadati</taxon>
        <taxon>Pseudomonadota</taxon>
        <taxon>Alphaproteobacteria</taxon>
        <taxon>Hyphomicrobiales</taxon>
        <taxon>Phyllobacteriaceae</taxon>
        <taxon>Aquibium</taxon>
    </lineage>
</organism>
<keyword evidence="4" id="KW-0067">ATP-binding</keyword>
<dbReference type="GO" id="GO:0005524">
    <property type="term" value="F:ATP binding"/>
    <property type="evidence" value="ECO:0007669"/>
    <property type="project" value="UniProtKB-KW"/>
</dbReference>
<reference evidence="8 9" key="1">
    <citation type="submission" date="2018-12" db="EMBL/GenBank/DDBJ databases">
        <title>Mesorhizobium carbonis sp. nov., isolated from coal mine water.</title>
        <authorList>
            <person name="Xin W."/>
            <person name="Xu Z."/>
            <person name="Xiang F."/>
            <person name="Zhang J."/>
            <person name="Xi L."/>
            <person name="Liu J."/>
        </authorList>
    </citation>
    <scope>NUCLEOTIDE SEQUENCE [LARGE SCALE GENOMIC DNA]</scope>
    <source>
        <strain evidence="8 9">B2.3</strain>
    </source>
</reference>
<dbReference type="PANTHER" id="PTHR43033:SF1">
    <property type="entry name" value="TRNA(ILE)-LYSIDINE SYNTHASE-RELATED"/>
    <property type="match status" value="1"/>
</dbReference>
<comment type="subcellular location">
    <subcellularLocation>
        <location evidence="6">Cytoplasm</location>
    </subcellularLocation>
</comment>
<protein>
    <recommendedName>
        <fullName evidence="6">tRNA(Ile)-lysidine synthase</fullName>
        <ecNumber evidence="6">6.3.4.19</ecNumber>
    </recommendedName>
    <alternativeName>
        <fullName evidence="6">tRNA(Ile)-2-lysyl-cytidine synthase</fullName>
    </alternativeName>
    <alternativeName>
        <fullName evidence="6">tRNA(Ile)-lysidine synthetase</fullName>
    </alternativeName>
</protein>
<dbReference type="Pfam" id="PF01171">
    <property type="entry name" value="ATP_bind_3"/>
    <property type="match status" value="1"/>
</dbReference>
<evidence type="ECO:0000256" key="5">
    <source>
        <dbReference type="ARBA" id="ARBA00048539"/>
    </source>
</evidence>